<dbReference type="AlphaFoldDB" id="A0A397V447"/>
<evidence type="ECO:0000313" key="2">
    <source>
        <dbReference type="EMBL" id="RIB14723.1"/>
    </source>
</evidence>
<feature type="transmembrane region" description="Helical" evidence="1">
    <location>
        <begin position="173"/>
        <end position="201"/>
    </location>
</feature>
<feature type="transmembrane region" description="Helical" evidence="1">
    <location>
        <begin position="80"/>
        <end position="101"/>
    </location>
</feature>
<keyword evidence="1" id="KW-1133">Transmembrane helix</keyword>
<evidence type="ECO:0000313" key="3">
    <source>
        <dbReference type="Proteomes" id="UP000266673"/>
    </source>
</evidence>
<evidence type="ECO:0008006" key="4">
    <source>
        <dbReference type="Google" id="ProtNLM"/>
    </source>
</evidence>
<evidence type="ECO:0000256" key="1">
    <source>
        <dbReference type="SAM" id="Phobius"/>
    </source>
</evidence>
<feature type="transmembrane region" description="Helical" evidence="1">
    <location>
        <begin position="113"/>
        <end position="137"/>
    </location>
</feature>
<keyword evidence="1" id="KW-0472">Membrane</keyword>
<dbReference type="OrthoDB" id="2457155at2759"/>
<protein>
    <recommendedName>
        <fullName evidence="4">Transmembrane protein</fullName>
    </recommendedName>
</protein>
<gene>
    <name evidence="2" type="ORF">C2G38_1633402</name>
</gene>
<reference evidence="2 3" key="1">
    <citation type="submission" date="2018-06" db="EMBL/GenBank/DDBJ databases">
        <title>Comparative genomics reveals the genomic features of Rhizophagus irregularis, R. cerebriforme, R. diaphanum and Gigaspora rosea, and their symbiotic lifestyle signature.</title>
        <authorList>
            <person name="Morin E."/>
            <person name="San Clemente H."/>
            <person name="Chen E.C.H."/>
            <person name="De La Providencia I."/>
            <person name="Hainaut M."/>
            <person name="Kuo A."/>
            <person name="Kohler A."/>
            <person name="Murat C."/>
            <person name="Tang N."/>
            <person name="Roy S."/>
            <person name="Loubradou J."/>
            <person name="Henrissat B."/>
            <person name="Grigoriev I.V."/>
            <person name="Corradi N."/>
            <person name="Roux C."/>
            <person name="Martin F.M."/>
        </authorList>
    </citation>
    <scope>NUCLEOTIDE SEQUENCE [LARGE SCALE GENOMIC DNA]</scope>
    <source>
        <strain evidence="2 3">DAOM 194757</strain>
    </source>
</reference>
<dbReference type="EMBL" id="QKWP01000802">
    <property type="protein sequence ID" value="RIB14723.1"/>
    <property type="molecule type" value="Genomic_DNA"/>
</dbReference>
<sequence length="266" mass="31089">MIPRQSRQISFCEEFHRTLEKVPTPWRLMLIINDILVTITLFFFVIDDSSADDILSRNQNENMTKLYGKYGYNQDMDSHGFLATGNCILFCMIIYLLVFFASFKDLDSGDYCFLVGCGFVLNILGASFSILIAYPYLKDQIIGPDYRIIQCDQIDSLGSWQDQWCAHHQRRIILSWLLIFVWFTMYFIYLATTLLIVLVVLCKRGYRISKLWVIYQYQYRKGLFLAWLKEQKEKSGQQQIEPVTAKNVKSDIVNKEIIIVEVVTIG</sequence>
<comment type="caution">
    <text evidence="2">The sequence shown here is derived from an EMBL/GenBank/DDBJ whole genome shotgun (WGS) entry which is preliminary data.</text>
</comment>
<keyword evidence="1" id="KW-0812">Transmembrane</keyword>
<feature type="transmembrane region" description="Helical" evidence="1">
    <location>
        <begin position="26"/>
        <end position="46"/>
    </location>
</feature>
<organism evidence="2 3">
    <name type="scientific">Gigaspora rosea</name>
    <dbReference type="NCBI Taxonomy" id="44941"/>
    <lineage>
        <taxon>Eukaryota</taxon>
        <taxon>Fungi</taxon>
        <taxon>Fungi incertae sedis</taxon>
        <taxon>Mucoromycota</taxon>
        <taxon>Glomeromycotina</taxon>
        <taxon>Glomeromycetes</taxon>
        <taxon>Diversisporales</taxon>
        <taxon>Gigasporaceae</taxon>
        <taxon>Gigaspora</taxon>
    </lineage>
</organism>
<dbReference type="Proteomes" id="UP000266673">
    <property type="component" value="Unassembled WGS sequence"/>
</dbReference>
<keyword evidence="3" id="KW-1185">Reference proteome</keyword>
<accession>A0A397V447</accession>
<name>A0A397V447_9GLOM</name>
<proteinExistence type="predicted"/>